<accession>A0ABP4WFM7</accession>
<dbReference type="PANTHER" id="PTHR37042">
    <property type="entry name" value="OUTER MEMBRANE PROTEIN RV1973"/>
    <property type="match status" value="1"/>
</dbReference>
<feature type="transmembrane region" description="Helical" evidence="4">
    <location>
        <begin position="20"/>
        <end position="43"/>
    </location>
</feature>
<dbReference type="PANTHER" id="PTHR37042:SF4">
    <property type="entry name" value="OUTER MEMBRANE PROTEIN RV1973"/>
    <property type="match status" value="1"/>
</dbReference>
<keyword evidence="4" id="KW-0812">Transmembrane</keyword>
<dbReference type="EMBL" id="BAAAME010000010">
    <property type="protein sequence ID" value="GAA1753526.1"/>
    <property type="molecule type" value="Genomic_DNA"/>
</dbReference>
<keyword evidence="2 4" id="KW-0472">Membrane</keyword>
<feature type="compositionally biased region" description="Low complexity" evidence="3">
    <location>
        <begin position="179"/>
        <end position="188"/>
    </location>
</feature>
<gene>
    <name evidence="5" type="ORF">GCM10009710_36430</name>
</gene>
<evidence type="ECO:0000256" key="4">
    <source>
        <dbReference type="SAM" id="Phobius"/>
    </source>
</evidence>
<dbReference type="Proteomes" id="UP001501057">
    <property type="component" value="Unassembled WGS sequence"/>
</dbReference>
<evidence type="ECO:0008006" key="7">
    <source>
        <dbReference type="Google" id="ProtNLM"/>
    </source>
</evidence>
<name>A0ABP4WFM7_9ACTN</name>
<protein>
    <recommendedName>
        <fullName evidence="7">Mce-associated membrane protein</fullName>
    </recommendedName>
</protein>
<comment type="caution">
    <text evidence="5">The sequence shown here is derived from an EMBL/GenBank/DDBJ whole genome shotgun (WGS) entry which is preliminary data.</text>
</comment>
<feature type="region of interest" description="Disordered" evidence="3">
    <location>
        <begin position="176"/>
        <end position="196"/>
    </location>
</feature>
<keyword evidence="6" id="KW-1185">Reference proteome</keyword>
<keyword evidence="4" id="KW-1133">Transmembrane helix</keyword>
<comment type="subcellular location">
    <subcellularLocation>
        <location evidence="1">Membrane</location>
    </subcellularLocation>
</comment>
<proteinExistence type="predicted"/>
<sequence length="196" mass="20503">MTDAREPGREARAGRLRANLPYLVGAIGVVAGIVMAFVVPAVADDGWSADAKAAEAAAREFVTTYNTYEPDTLDEYRTRVAGLVTDEFDEVFTDSLDASEQGIIDAQISFGAVSVTSVGTTQVEGDTLDVVVTFTFTASAPDSDPISVASRVVVEVTRSSGDTWLVSDLSEIQQVQANTGAPADGTTPAPTPEPTP</sequence>
<evidence type="ECO:0000256" key="2">
    <source>
        <dbReference type="ARBA" id="ARBA00023136"/>
    </source>
</evidence>
<evidence type="ECO:0000256" key="1">
    <source>
        <dbReference type="ARBA" id="ARBA00004370"/>
    </source>
</evidence>
<evidence type="ECO:0000313" key="5">
    <source>
        <dbReference type="EMBL" id="GAA1753526.1"/>
    </source>
</evidence>
<evidence type="ECO:0000256" key="3">
    <source>
        <dbReference type="SAM" id="MobiDB-lite"/>
    </source>
</evidence>
<evidence type="ECO:0000313" key="6">
    <source>
        <dbReference type="Proteomes" id="UP001501057"/>
    </source>
</evidence>
<reference evidence="6" key="1">
    <citation type="journal article" date="2019" name="Int. J. Syst. Evol. Microbiol.">
        <title>The Global Catalogue of Microorganisms (GCM) 10K type strain sequencing project: providing services to taxonomists for standard genome sequencing and annotation.</title>
        <authorList>
            <consortium name="The Broad Institute Genomics Platform"/>
            <consortium name="The Broad Institute Genome Sequencing Center for Infectious Disease"/>
            <person name="Wu L."/>
            <person name="Ma J."/>
        </authorList>
    </citation>
    <scope>NUCLEOTIDE SEQUENCE [LARGE SCALE GENOMIC DNA]</scope>
    <source>
        <strain evidence="6">JCM 13518</strain>
    </source>
</reference>
<organism evidence="5 6">
    <name type="scientific">Aeromicrobium alkaliterrae</name>
    <dbReference type="NCBI Taxonomy" id="302168"/>
    <lineage>
        <taxon>Bacteria</taxon>
        <taxon>Bacillati</taxon>
        <taxon>Actinomycetota</taxon>
        <taxon>Actinomycetes</taxon>
        <taxon>Propionibacteriales</taxon>
        <taxon>Nocardioidaceae</taxon>
        <taxon>Aeromicrobium</taxon>
    </lineage>
</organism>
<dbReference type="RefSeq" id="WP_344204221.1">
    <property type="nucleotide sequence ID" value="NZ_BAAAME010000010.1"/>
</dbReference>